<name>A0A086T8X0_HAPC1</name>
<dbReference type="InterPro" id="IPR036282">
    <property type="entry name" value="Glutathione-S-Trfase_C_sf"/>
</dbReference>
<dbReference type="SUPFAM" id="SSF47616">
    <property type="entry name" value="GST C-terminal domain-like"/>
    <property type="match status" value="1"/>
</dbReference>
<comment type="caution">
    <text evidence="4">The sequence shown here is derived from an EMBL/GenBank/DDBJ whole genome shotgun (WGS) entry which is preliminary data.</text>
</comment>
<feature type="domain" description="GST N-terminal" evidence="3">
    <location>
        <begin position="291"/>
        <end position="371"/>
    </location>
</feature>
<dbReference type="GO" id="GO:0016740">
    <property type="term" value="F:transferase activity"/>
    <property type="evidence" value="ECO:0007669"/>
    <property type="project" value="UniProtKB-KW"/>
</dbReference>
<dbReference type="SFLD" id="SFLDS00019">
    <property type="entry name" value="Glutathione_Transferase_(cytos"/>
    <property type="match status" value="1"/>
</dbReference>
<evidence type="ECO:0000256" key="2">
    <source>
        <dbReference type="SAM" id="MobiDB-lite"/>
    </source>
</evidence>
<dbReference type="InterPro" id="IPR050983">
    <property type="entry name" value="GST_Omega/HSP26"/>
</dbReference>
<evidence type="ECO:0000256" key="1">
    <source>
        <dbReference type="ARBA" id="ARBA00007409"/>
    </source>
</evidence>
<evidence type="ECO:0000313" key="5">
    <source>
        <dbReference type="Proteomes" id="UP000029964"/>
    </source>
</evidence>
<dbReference type="SUPFAM" id="SSF52833">
    <property type="entry name" value="Thioredoxin-like"/>
    <property type="match status" value="1"/>
</dbReference>
<dbReference type="STRING" id="857340.A0A086T8X0"/>
<organism evidence="4 5">
    <name type="scientific">Hapsidospora chrysogenum (strain ATCC 11550 / CBS 779.69 / DSM 880 / IAM 14645 / JCM 23072 / IMI 49137)</name>
    <name type="common">Acremonium chrysogenum</name>
    <dbReference type="NCBI Taxonomy" id="857340"/>
    <lineage>
        <taxon>Eukaryota</taxon>
        <taxon>Fungi</taxon>
        <taxon>Dikarya</taxon>
        <taxon>Ascomycota</taxon>
        <taxon>Pezizomycotina</taxon>
        <taxon>Sordariomycetes</taxon>
        <taxon>Hypocreomycetidae</taxon>
        <taxon>Hypocreales</taxon>
        <taxon>Bionectriaceae</taxon>
        <taxon>Hapsidospora</taxon>
    </lineage>
</organism>
<dbReference type="HOGENOM" id="CLU_011226_7_2_1"/>
<dbReference type="GO" id="GO:0005737">
    <property type="term" value="C:cytoplasm"/>
    <property type="evidence" value="ECO:0007669"/>
    <property type="project" value="TreeGrafter"/>
</dbReference>
<dbReference type="PANTHER" id="PTHR43968:SF6">
    <property type="entry name" value="GLUTATHIONE S-TRANSFERASE OMEGA"/>
    <property type="match status" value="1"/>
</dbReference>
<feature type="compositionally biased region" description="Low complexity" evidence="2">
    <location>
        <begin position="50"/>
        <end position="61"/>
    </location>
</feature>
<dbReference type="AlphaFoldDB" id="A0A086T8X0"/>
<keyword evidence="5" id="KW-1185">Reference proteome</keyword>
<dbReference type="Pfam" id="PF13417">
    <property type="entry name" value="GST_N_3"/>
    <property type="match status" value="1"/>
</dbReference>
<dbReference type="Gene3D" id="3.40.30.10">
    <property type="entry name" value="Glutaredoxin"/>
    <property type="match status" value="1"/>
</dbReference>
<evidence type="ECO:0000259" key="3">
    <source>
        <dbReference type="PROSITE" id="PS50404"/>
    </source>
</evidence>
<dbReference type="Gene3D" id="1.20.1050.10">
    <property type="match status" value="1"/>
</dbReference>
<dbReference type="EMBL" id="JPKY01000027">
    <property type="protein sequence ID" value="KFH45802.1"/>
    <property type="molecule type" value="Genomic_DNA"/>
</dbReference>
<gene>
    <name evidence="4" type="ORF">ACRE_033780</name>
</gene>
<keyword evidence="4" id="KW-0808">Transferase</keyword>
<dbReference type="Proteomes" id="UP000029964">
    <property type="component" value="Unassembled WGS sequence"/>
</dbReference>
<evidence type="ECO:0000313" key="4">
    <source>
        <dbReference type="EMBL" id="KFH45802.1"/>
    </source>
</evidence>
<dbReference type="OrthoDB" id="4951845at2759"/>
<dbReference type="PROSITE" id="PS50404">
    <property type="entry name" value="GST_NTER"/>
    <property type="match status" value="1"/>
</dbReference>
<accession>A0A086T8X0</accession>
<dbReference type="InterPro" id="IPR036249">
    <property type="entry name" value="Thioredoxin-like_sf"/>
</dbReference>
<reference evidence="5" key="1">
    <citation type="journal article" date="2014" name="Genome Announc.">
        <title>Genome sequence and annotation of Acremonium chrysogenum, producer of the beta-lactam antibiotic cephalosporin C.</title>
        <authorList>
            <person name="Terfehr D."/>
            <person name="Dahlmann T.A."/>
            <person name="Specht T."/>
            <person name="Zadra I."/>
            <person name="Kuernsteiner H."/>
            <person name="Kueck U."/>
        </authorList>
    </citation>
    <scope>NUCLEOTIDE SEQUENCE [LARGE SCALE GENOMIC DNA]</scope>
    <source>
        <strain evidence="5">ATCC 11550 / CBS 779.69 / DSM 880 / IAM 14645 / JCM 23072 / IMI 49137</strain>
    </source>
</reference>
<proteinExistence type="inferred from homology"/>
<dbReference type="InterPro" id="IPR004045">
    <property type="entry name" value="Glutathione_S-Trfase_N"/>
</dbReference>
<protein>
    <submittedName>
        <fullName evidence="4">Glutathione S-transferase U2-like protein</fullName>
    </submittedName>
</protein>
<dbReference type="CDD" id="cd00299">
    <property type="entry name" value="GST_C_family"/>
    <property type="match status" value="1"/>
</dbReference>
<dbReference type="CDD" id="cd00570">
    <property type="entry name" value="GST_N_family"/>
    <property type="match status" value="1"/>
</dbReference>
<sequence>MLFEFGILAPIAVPPDAFAADAHGGGPLENGPKGPPATGGANADGGGHNSTTTTSSSSSSSHLRAKIVVDPPDLAAWRERLFHVDDMILLTDDQFQTYFPHVDNVYSHRSTQRYKRKPFVSHYWDCRMKGRPPGTPKSDDPNKKKRKRSARERDLCDVKIKITEYAPGAQIQLEDAGITSFALQQQQQHQHQQHQQRQQQQHMLQTMPLDIAPGQKFWTIQRVNGNGGNGKGDGVAGPHRHTLAKSDEIKKNSVQRYVAKQEKETKKSQKPVQRKATGAALATVKKHSKDCDMKLYAACFCPFSQRVWIALEAKGMAYQYCEMDPYRRPAPTQLLEANPRGLTPALRQGDWACAESAVILEYLEDVDNNVPLFPTDARLKANCRLWIDHINSRIVPAFYNVLQAQDIGVQTEAVDRLQTAITSLVLAADEHGPYFLGGSLSLVDVHFAPFALRLSRVLQPLRGWAEPVSGTRWHRWLEALEGDAHVMATTSGRDLYVETTDLLLQQPPVPG</sequence>
<feature type="region of interest" description="Disordered" evidence="2">
    <location>
        <begin position="125"/>
        <end position="152"/>
    </location>
</feature>
<comment type="similarity">
    <text evidence="1">Belongs to the GST superfamily.</text>
</comment>
<dbReference type="InterPro" id="IPR040079">
    <property type="entry name" value="Glutathione_S-Trfase"/>
</dbReference>
<dbReference type="SFLD" id="SFLDG00358">
    <property type="entry name" value="Main_(cytGST)"/>
    <property type="match status" value="1"/>
</dbReference>
<dbReference type="PANTHER" id="PTHR43968">
    <property type="match status" value="1"/>
</dbReference>
<feature type="region of interest" description="Disordered" evidence="2">
    <location>
        <begin position="22"/>
        <end position="63"/>
    </location>
</feature>